<reference evidence="1 2" key="1">
    <citation type="submission" date="2016-02" db="EMBL/GenBank/DDBJ databases">
        <title>Band-tailed pigeon sequencing and assembly.</title>
        <authorList>
            <person name="Soares A.E."/>
            <person name="Novak B.J."/>
            <person name="Rice E.S."/>
            <person name="O'Connell B."/>
            <person name="Chang D."/>
            <person name="Weber S."/>
            <person name="Shapiro B."/>
        </authorList>
    </citation>
    <scope>NUCLEOTIDE SEQUENCE [LARGE SCALE GENOMIC DNA]</scope>
    <source>
        <strain evidence="1">BTP2013</strain>
        <tissue evidence="1">Blood</tissue>
    </source>
</reference>
<evidence type="ECO:0000313" key="2">
    <source>
        <dbReference type="Proteomes" id="UP000190648"/>
    </source>
</evidence>
<organism evidence="1 2">
    <name type="scientific">Patagioenas fasciata monilis</name>
    <dbReference type="NCBI Taxonomy" id="372326"/>
    <lineage>
        <taxon>Eukaryota</taxon>
        <taxon>Metazoa</taxon>
        <taxon>Chordata</taxon>
        <taxon>Craniata</taxon>
        <taxon>Vertebrata</taxon>
        <taxon>Euteleostomi</taxon>
        <taxon>Archelosauria</taxon>
        <taxon>Archosauria</taxon>
        <taxon>Dinosauria</taxon>
        <taxon>Saurischia</taxon>
        <taxon>Theropoda</taxon>
        <taxon>Coelurosauria</taxon>
        <taxon>Aves</taxon>
        <taxon>Neognathae</taxon>
        <taxon>Neoaves</taxon>
        <taxon>Columbimorphae</taxon>
        <taxon>Columbiformes</taxon>
        <taxon>Columbidae</taxon>
        <taxon>Patagioenas</taxon>
    </lineage>
</organism>
<dbReference type="Proteomes" id="UP000190648">
    <property type="component" value="Unassembled WGS sequence"/>
</dbReference>
<name>A0A1V4IH65_PATFA</name>
<proteinExistence type="predicted"/>
<accession>A0A1V4IH65</accession>
<comment type="caution">
    <text evidence="1">The sequence shown here is derived from an EMBL/GenBank/DDBJ whole genome shotgun (WGS) entry which is preliminary data.</text>
</comment>
<keyword evidence="2" id="KW-1185">Reference proteome</keyword>
<gene>
    <name evidence="1" type="ORF">AV530_000614</name>
</gene>
<evidence type="ECO:0000313" key="1">
    <source>
        <dbReference type="EMBL" id="OPJ58877.1"/>
    </source>
</evidence>
<protein>
    <submittedName>
        <fullName evidence="1">Uncharacterized protein</fullName>
    </submittedName>
</protein>
<dbReference type="AlphaFoldDB" id="A0A1V4IH65"/>
<sequence length="98" mass="10457">MASAARRGGAPRGAPSGRFRCSAAASGGARALAPLPWPTESSCGEGFQRICDRRSYTCVQQQGLCLQEGFLLSGCFSRITWCYSKLRCCSSTAAEQKI</sequence>
<dbReference type="EMBL" id="LSYS01009753">
    <property type="protein sequence ID" value="OPJ58877.1"/>
    <property type="molecule type" value="Genomic_DNA"/>
</dbReference>